<name>A0A918WE61_9RHOB</name>
<keyword evidence="5" id="KW-1185">Reference proteome</keyword>
<dbReference type="EMBL" id="BMYJ01000001">
    <property type="protein sequence ID" value="GHC43126.1"/>
    <property type="molecule type" value="Genomic_DNA"/>
</dbReference>
<comment type="caution">
    <text evidence="4">The sequence shown here is derived from an EMBL/GenBank/DDBJ whole genome shotgun (WGS) entry which is preliminary data.</text>
</comment>
<dbReference type="AlphaFoldDB" id="A0A918WE61"/>
<evidence type="ECO:0000256" key="3">
    <source>
        <dbReference type="SAM" id="MobiDB-lite"/>
    </source>
</evidence>
<dbReference type="GO" id="GO:0003677">
    <property type="term" value="F:DNA binding"/>
    <property type="evidence" value="ECO:0007669"/>
    <property type="project" value="UniProtKB-KW"/>
</dbReference>
<evidence type="ECO:0000313" key="4">
    <source>
        <dbReference type="EMBL" id="GHC43126.1"/>
    </source>
</evidence>
<dbReference type="InterPro" id="IPR010992">
    <property type="entry name" value="IHF-like_DNA-bd_dom_sf"/>
</dbReference>
<protein>
    <recommendedName>
        <fullName evidence="6">DNA-binding protein</fullName>
    </recommendedName>
</protein>
<dbReference type="Pfam" id="PF00216">
    <property type="entry name" value="Bac_DNA_binding"/>
    <property type="match status" value="1"/>
</dbReference>
<evidence type="ECO:0000256" key="2">
    <source>
        <dbReference type="ARBA" id="ARBA00023125"/>
    </source>
</evidence>
<gene>
    <name evidence="4" type="ORF">GCM10007315_00050</name>
</gene>
<reference evidence="4" key="1">
    <citation type="journal article" date="2014" name="Int. J. Syst. Evol. Microbiol.">
        <title>Complete genome sequence of Corynebacterium casei LMG S-19264T (=DSM 44701T), isolated from a smear-ripened cheese.</title>
        <authorList>
            <consortium name="US DOE Joint Genome Institute (JGI-PGF)"/>
            <person name="Walter F."/>
            <person name="Albersmeier A."/>
            <person name="Kalinowski J."/>
            <person name="Ruckert C."/>
        </authorList>
    </citation>
    <scope>NUCLEOTIDE SEQUENCE</scope>
    <source>
        <strain evidence="4">KCTC 23310</strain>
    </source>
</reference>
<dbReference type="Gene3D" id="4.10.520.10">
    <property type="entry name" value="IHF-like DNA-binding proteins"/>
    <property type="match status" value="1"/>
</dbReference>
<dbReference type="GO" id="GO:0030527">
    <property type="term" value="F:structural constituent of chromatin"/>
    <property type="evidence" value="ECO:0007669"/>
    <property type="project" value="InterPro"/>
</dbReference>
<evidence type="ECO:0000256" key="1">
    <source>
        <dbReference type="ARBA" id="ARBA00010529"/>
    </source>
</evidence>
<dbReference type="InterPro" id="IPR000119">
    <property type="entry name" value="Hist_DNA-bd"/>
</dbReference>
<evidence type="ECO:0008006" key="6">
    <source>
        <dbReference type="Google" id="ProtNLM"/>
    </source>
</evidence>
<dbReference type="Proteomes" id="UP000638981">
    <property type="component" value="Unassembled WGS sequence"/>
</dbReference>
<feature type="compositionally biased region" description="Basic and acidic residues" evidence="3">
    <location>
        <begin position="96"/>
        <end position="105"/>
    </location>
</feature>
<evidence type="ECO:0000313" key="5">
    <source>
        <dbReference type="Proteomes" id="UP000638981"/>
    </source>
</evidence>
<dbReference type="SUPFAM" id="SSF47729">
    <property type="entry name" value="IHF-like DNA-binding proteins"/>
    <property type="match status" value="1"/>
</dbReference>
<organism evidence="4 5">
    <name type="scientific">Neogemmobacter tilapiae</name>
    <dbReference type="NCBI Taxonomy" id="875041"/>
    <lineage>
        <taxon>Bacteria</taxon>
        <taxon>Pseudomonadati</taxon>
        <taxon>Pseudomonadota</taxon>
        <taxon>Alphaproteobacteria</taxon>
        <taxon>Rhodobacterales</taxon>
        <taxon>Paracoccaceae</taxon>
        <taxon>Neogemmobacter</taxon>
    </lineage>
</organism>
<reference evidence="4" key="2">
    <citation type="submission" date="2020-09" db="EMBL/GenBank/DDBJ databases">
        <authorList>
            <person name="Sun Q."/>
            <person name="Kim S."/>
        </authorList>
    </citation>
    <scope>NUCLEOTIDE SEQUENCE</scope>
    <source>
        <strain evidence="4">KCTC 23310</strain>
    </source>
</reference>
<feature type="region of interest" description="Disordered" evidence="3">
    <location>
        <begin position="1"/>
        <end position="22"/>
    </location>
</feature>
<sequence>MATKKKVEEPVQAEGKSDGAGATVTRVGDLIDAVVTATGAKKPQAKPVVEATLTALGLLLADGQELNLPGLGKLQVMRRKERPNGEVIIVKLRRPGEKAAGEKKAKTPLAPAPEES</sequence>
<comment type="similarity">
    <text evidence="1">Belongs to the bacterial histone-like protein family.</text>
</comment>
<proteinExistence type="inferred from homology"/>
<accession>A0A918WE61</accession>
<feature type="region of interest" description="Disordered" evidence="3">
    <location>
        <begin position="96"/>
        <end position="116"/>
    </location>
</feature>
<keyword evidence="2" id="KW-0238">DNA-binding</keyword>